<feature type="domain" description="Protein-glutamine gamma-glutamyltransferase-like C-terminal" evidence="2">
    <location>
        <begin position="133"/>
        <end position="199"/>
    </location>
</feature>
<protein>
    <recommendedName>
        <fullName evidence="2">Protein-glutamine gamma-glutamyltransferase-like C-terminal domain-containing protein</fullName>
    </recommendedName>
</protein>
<keyword evidence="4" id="KW-1185">Reference proteome</keyword>
<name>A0A328BBT4_9CAUL</name>
<dbReference type="EMBL" id="QFYS01000005">
    <property type="protein sequence ID" value="RAK64782.1"/>
    <property type="molecule type" value="Genomic_DNA"/>
</dbReference>
<keyword evidence="1" id="KW-1133">Transmembrane helix</keyword>
<accession>A0A328BBT4</accession>
<dbReference type="AlphaFoldDB" id="A0A328BBT4"/>
<dbReference type="OrthoDB" id="8478645at2"/>
<organism evidence="3 4">
    <name type="scientific">Phenylobacterium kunshanense</name>
    <dbReference type="NCBI Taxonomy" id="1445034"/>
    <lineage>
        <taxon>Bacteria</taxon>
        <taxon>Pseudomonadati</taxon>
        <taxon>Pseudomonadota</taxon>
        <taxon>Alphaproteobacteria</taxon>
        <taxon>Caulobacterales</taxon>
        <taxon>Caulobacteraceae</taxon>
        <taxon>Phenylobacterium</taxon>
    </lineage>
</organism>
<keyword evidence="1" id="KW-0472">Membrane</keyword>
<evidence type="ECO:0000313" key="3">
    <source>
        <dbReference type="EMBL" id="RAK64782.1"/>
    </source>
</evidence>
<keyword evidence="1" id="KW-0812">Transmembrane</keyword>
<evidence type="ECO:0000256" key="1">
    <source>
        <dbReference type="SAM" id="Phobius"/>
    </source>
</evidence>
<comment type="caution">
    <text evidence="3">The sequence shown here is derived from an EMBL/GenBank/DDBJ whole genome shotgun (WGS) entry which is preliminary data.</text>
</comment>
<gene>
    <name evidence="3" type="ORF">DJ019_12205</name>
</gene>
<feature type="transmembrane region" description="Helical" evidence="1">
    <location>
        <begin position="62"/>
        <end position="80"/>
    </location>
</feature>
<evidence type="ECO:0000313" key="4">
    <source>
        <dbReference type="Proteomes" id="UP000249524"/>
    </source>
</evidence>
<dbReference type="RefSeq" id="WP_111276320.1">
    <property type="nucleotide sequence ID" value="NZ_QFYS01000005.1"/>
</dbReference>
<dbReference type="InterPro" id="IPR025403">
    <property type="entry name" value="TgpA-like_C"/>
</dbReference>
<reference evidence="3 4" key="1">
    <citation type="submission" date="2018-05" db="EMBL/GenBank/DDBJ databases">
        <authorList>
            <person name="Lanie J.A."/>
            <person name="Ng W.-L."/>
            <person name="Kazmierczak K.M."/>
            <person name="Andrzejewski T.M."/>
            <person name="Davidsen T.M."/>
            <person name="Wayne K.J."/>
            <person name="Tettelin H."/>
            <person name="Glass J.I."/>
            <person name="Rusch D."/>
            <person name="Podicherti R."/>
            <person name="Tsui H.-C.T."/>
            <person name="Winkler M.E."/>
        </authorList>
    </citation>
    <scope>NUCLEOTIDE SEQUENCE [LARGE SCALE GENOMIC DNA]</scope>
    <source>
        <strain evidence="3 4">BUT-10</strain>
    </source>
</reference>
<evidence type="ECO:0000259" key="2">
    <source>
        <dbReference type="Pfam" id="PF13559"/>
    </source>
</evidence>
<proteinExistence type="predicted"/>
<sequence>MAGAGEASGGQAAEQQLAAAHAALRETPGLQFDFNVAKAEAPPAWAEALVRFLEQIGPFLKYVFWGGLAVGAALILYFILRELVPERWFRKATDKTVTDWRPEPAKARALLEDADGLAAAGRFDEAIHLLLFRSIDDLVARRPGVVKPALTSRDIAALAVLPADARSAFARLAEAVERTFFGGRPAGAEAFQSARADYEAFAFAEGWR</sequence>
<dbReference type="Proteomes" id="UP000249524">
    <property type="component" value="Unassembled WGS sequence"/>
</dbReference>
<dbReference type="Pfam" id="PF13559">
    <property type="entry name" value="DUF4129"/>
    <property type="match status" value="1"/>
</dbReference>